<evidence type="ECO:0000313" key="5">
    <source>
        <dbReference type="Proteomes" id="UP000596739"/>
    </source>
</evidence>
<dbReference type="EMBL" id="JAENHN010000042">
    <property type="protein sequence ID" value="MBK1811899.1"/>
    <property type="molecule type" value="Genomic_DNA"/>
</dbReference>
<evidence type="ECO:0000256" key="2">
    <source>
        <dbReference type="ARBA" id="ARBA00022737"/>
    </source>
</evidence>
<comment type="caution">
    <text evidence="4">The sequence shown here is derived from an EMBL/GenBank/DDBJ whole genome shotgun (WGS) entry which is preliminary data.</text>
</comment>
<keyword evidence="5" id="KW-1185">Reference proteome</keyword>
<dbReference type="SMART" id="SM00247">
    <property type="entry name" value="XTALbg"/>
    <property type="match status" value="2"/>
</dbReference>
<reference evidence="5" key="1">
    <citation type="submission" date="2021-01" db="EMBL/GenBank/DDBJ databases">
        <title>Genome public.</title>
        <authorList>
            <person name="Liu C."/>
            <person name="Sun Q."/>
        </authorList>
    </citation>
    <scope>NUCLEOTIDE SEQUENCE [LARGE SCALE GENOMIC DNA]</scope>
    <source>
        <strain evidence="5">YIM B02505</strain>
    </source>
</reference>
<name>A0ABS1ER80_9CLOT</name>
<evidence type="ECO:0000313" key="4">
    <source>
        <dbReference type="EMBL" id="MBK1811899.1"/>
    </source>
</evidence>
<comment type="similarity">
    <text evidence="1">Belongs to the beta/gamma-crystallin family.</text>
</comment>
<dbReference type="PROSITE" id="PS50915">
    <property type="entry name" value="CRYSTALLIN_BETA_GAMMA"/>
    <property type="match status" value="2"/>
</dbReference>
<feature type="domain" description="Beta/gamma crystallin 'Greek key'" evidence="3">
    <location>
        <begin position="315"/>
        <end position="359"/>
    </location>
</feature>
<evidence type="ECO:0000259" key="3">
    <source>
        <dbReference type="PROSITE" id="PS50915"/>
    </source>
</evidence>
<gene>
    <name evidence="4" type="ORF">JHL18_14855</name>
</gene>
<dbReference type="Gene3D" id="2.60.20.10">
    <property type="entry name" value="Crystallins"/>
    <property type="match status" value="2"/>
</dbReference>
<dbReference type="InterPro" id="IPR011024">
    <property type="entry name" value="G_crystallin-like"/>
</dbReference>
<accession>A0ABS1ER80</accession>
<proteinExistence type="inferred from homology"/>
<dbReference type="Pfam" id="PF00030">
    <property type="entry name" value="Crystall"/>
    <property type="match status" value="1"/>
</dbReference>
<dbReference type="SUPFAM" id="SSF49695">
    <property type="entry name" value="gamma-Crystallin-like"/>
    <property type="match status" value="2"/>
</dbReference>
<dbReference type="RefSeq" id="WP_200270573.1">
    <property type="nucleotide sequence ID" value="NZ_JAENHN010000042.1"/>
</dbReference>
<protein>
    <recommendedName>
        <fullName evidence="3">Beta/gamma crystallin 'Greek key' domain-containing protein</fullName>
    </recommendedName>
</protein>
<organism evidence="4 5">
    <name type="scientific">Clostridium yunnanense</name>
    <dbReference type="NCBI Taxonomy" id="2800325"/>
    <lineage>
        <taxon>Bacteria</taxon>
        <taxon>Bacillati</taxon>
        <taxon>Bacillota</taxon>
        <taxon>Clostridia</taxon>
        <taxon>Eubacteriales</taxon>
        <taxon>Clostridiaceae</taxon>
        <taxon>Clostridium</taxon>
    </lineage>
</organism>
<feature type="domain" description="Beta/gamma crystallin 'Greek key'" evidence="3">
    <location>
        <begin position="401"/>
        <end position="445"/>
    </location>
</feature>
<dbReference type="InterPro" id="IPR001064">
    <property type="entry name" value="Beta/gamma_crystallin"/>
</dbReference>
<sequence length="486" mass="54153">MKKILSLSNLRSSLKVKTIIFTFTIMTLLLCSGGTVLLPYGGTASAATAPPATWQEHWFEHNQLVKLAYYNDDVAIYLDDDLNKANVNWVNNYTTNLWKYVKQTYGTMGGDGRLYVILHNKYGGGHPSEYYSSSHDYRNVIDVGGSDFASNTGWNLDAITHEVGHIVELASYGTQGSPAFNIWKDSKWCEIFNYDAYNGLGMTSEAQRAYNNCMNTTDSFPVAGTAWFKNWFYPIWSKYGKATVLNNYFKLLSQYYPKDVNGAYTRTMNMGEFVYFWGLAANTDLKAQATTAFGWTTDYESQLQKARLEFSVLSKSPTFYKDINYGGTSVSLTPGTYTLAQLQAKGIPNDWASSIKVPSGYTVTIYNDDNFKGTSWTLTADNSSLVGLDCNDLMTSVKITAPVTVYADVNYAGYGISIPKGTYTLNQLQAMGIPNDWVSSIKVQSGVTVEVYQDDNFLGTKWTFTADEANMVNRGCNDAMSSVKIY</sequence>
<evidence type="ECO:0000256" key="1">
    <source>
        <dbReference type="ARBA" id="ARBA00009646"/>
    </source>
</evidence>
<keyword evidence="2" id="KW-0677">Repeat</keyword>
<dbReference type="Proteomes" id="UP000596739">
    <property type="component" value="Unassembled WGS sequence"/>
</dbReference>